<evidence type="ECO:0000256" key="4">
    <source>
        <dbReference type="ARBA" id="ARBA00022989"/>
    </source>
</evidence>
<gene>
    <name evidence="10" type="ORF">PBIL07802_LOCUS1274</name>
</gene>
<feature type="transmembrane region" description="Helical" evidence="7">
    <location>
        <begin position="68"/>
        <end position="88"/>
    </location>
</feature>
<dbReference type="InterPro" id="IPR046791">
    <property type="entry name" value="Polycystin_dom"/>
</dbReference>
<dbReference type="Pfam" id="PF08016">
    <property type="entry name" value="PKD_channel"/>
    <property type="match status" value="1"/>
</dbReference>
<evidence type="ECO:0000256" key="5">
    <source>
        <dbReference type="ARBA" id="ARBA00023136"/>
    </source>
</evidence>
<feature type="transmembrane region" description="Helical" evidence="7">
    <location>
        <begin position="737"/>
        <end position="767"/>
    </location>
</feature>
<keyword evidence="3 7" id="KW-0812">Transmembrane</keyword>
<evidence type="ECO:0000256" key="1">
    <source>
        <dbReference type="ARBA" id="ARBA00004141"/>
    </source>
</evidence>
<keyword evidence="5 7" id="KW-0472">Membrane</keyword>
<protein>
    <recommendedName>
        <fullName evidence="11">Polycystin cation channel PKD1/PKD2 domain-containing protein</fullName>
    </recommendedName>
</protein>
<evidence type="ECO:0000256" key="6">
    <source>
        <dbReference type="SAM" id="MobiDB-lite"/>
    </source>
</evidence>
<dbReference type="PANTHER" id="PTHR10877">
    <property type="entry name" value="POLYCYSTIN FAMILY MEMBER"/>
    <property type="match status" value="1"/>
</dbReference>
<accession>A0A7S3FXT1</accession>
<dbReference type="GO" id="GO:0016020">
    <property type="term" value="C:membrane"/>
    <property type="evidence" value="ECO:0007669"/>
    <property type="project" value="UniProtKB-SubCell"/>
</dbReference>
<proteinExistence type="inferred from homology"/>
<feature type="transmembrane region" description="Helical" evidence="7">
    <location>
        <begin position="634"/>
        <end position="653"/>
    </location>
</feature>
<name>A0A7S3FXT1_9EUKA</name>
<feature type="domain" description="Polycystin" evidence="9">
    <location>
        <begin position="466"/>
        <end position="552"/>
    </location>
</feature>
<dbReference type="EMBL" id="HBIB01001835">
    <property type="protein sequence ID" value="CAE0239130.1"/>
    <property type="molecule type" value="Transcribed_RNA"/>
</dbReference>
<feature type="domain" description="Polycystin cation channel PKD1/PKD2" evidence="8">
    <location>
        <begin position="636"/>
        <end position="767"/>
    </location>
</feature>
<evidence type="ECO:0008006" key="11">
    <source>
        <dbReference type="Google" id="ProtNLM"/>
    </source>
</evidence>
<feature type="transmembrane region" description="Helical" evidence="7">
    <location>
        <begin position="674"/>
        <end position="700"/>
    </location>
</feature>
<dbReference type="InterPro" id="IPR013122">
    <property type="entry name" value="PKD1_2_channel"/>
</dbReference>
<dbReference type="PANTHER" id="PTHR10877:SF183">
    <property type="entry name" value="AT14535P-RELATED"/>
    <property type="match status" value="1"/>
</dbReference>
<dbReference type="Pfam" id="PF20519">
    <property type="entry name" value="Polycystin_dom"/>
    <property type="match status" value="1"/>
</dbReference>
<evidence type="ECO:0000313" key="10">
    <source>
        <dbReference type="EMBL" id="CAE0239130.1"/>
    </source>
</evidence>
<evidence type="ECO:0000256" key="2">
    <source>
        <dbReference type="ARBA" id="ARBA00007200"/>
    </source>
</evidence>
<organism evidence="10">
    <name type="scientific">Palpitomonas bilix</name>
    <dbReference type="NCBI Taxonomy" id="652834"/>
    <lineage>
        <taxon>Eukaryota</taxon>
        <taxon>Eukaryota incertae sedis</taxon>
    </lineage>
</organism>
<evidence type="ECO:0000259" key="8">
    <source>
        <dbReference type="Pfam" id="PF08016"/>
    </source>
</evidence>
<evidence type="ECO:0000259" key="9">
    <source>
        <dbReference type="Pfam" id="PF20519"/>
    </source>
</evidence>
<reference evidence="10" key="1">
    <citation type="submission" date="2021-01" db="EMBL/GenBank/DDBJ databases">
        <authorList>
            <person name="Corre E."/>
            <person name="Pelletier E."/>
            <person name="Niang G."/>
            <person name="Scheremetjew M."/>
            <person name="Finn R."/>
            <person name="Kale V."/>
            <person name="Holt S."/>
            <person name="Cochrane G."/>
            <person name="Meng A."/>
            <person name="Brown T."/>
            <person name="Cohen L."/>
        </authorList>
    </citation>
    <scope>NUCLEOTIDE SEQUENCE</scope>
    <source>
        <strain evidence="10">NIES-2562</strain>
    </source>
</reference>
<feature type="transmembrane region" description="Helical" evidence="7">
    <location>
        <begin position="41"/>
        <end position="62"/>
    </location>
</feature>
<dbReference type="AlphaFoldDB" id="A0A7S3FXT1"/>
<dbReference type="InterPro" id="IPR051223">
    <property type="entry name" value="Polycystin"/>
</dbReference>
<evidence type="ECO:0000256" key="3">
    <source>
        <dbReference type="ARBA" id="ARBA00022692"/>
    </source>
</evidence>
<sequence>MVNNDSGSRSGNTPILKQKYYHADETTRLYKAIARFKLSKLLFCIVLAVFITLLGVAFSYGFGLEGQTVTGTLVVLIALFVVFVIRIVSYDSPFHLITEVFLYFVFLGFLTILVPQLADLQGDFGVRQQFKQCLLGRPFRSDPGVFFSTLSPSEYQTLSAEVVVEVGNAQYRLCEGGVPEEESDESEITFHDISTPDQVYAFLMGPGLEIATLPEGARSLEDVITARLNDEDEAWDDPVKGANAICLSRLHLPVGHPVVRQKRVLPYLCETASVGFELRESRDSRTVLPYVPETLQGFADPDGVFTQRCDPRTYTGSGRSQEEVEVLAIERNAYAKECFDDAAMRVLKGATQANVYAAIADGSFFADSCTTAYTPRFENRGYLPDALIGDESVGVWARNVSHLISNLGKFNTNFRYTRGQHSYEGRPDADVLGRMTCIRSDSAFLYRDSTPTNTSSMNTVQVLLAEALRKRVTVSTSYHNYGNGGFEFLLDESNAKATMAHIAQLREAYWIDENTRVINIDYQFMSRSSNKRTFVRLTFDVLPTGDVHPSYFIFTTSTDLLTNAIVVHVYLALFVLSLYLLAEEVARGVRKGKKTFSSPWFYIDLMNLGMFIIGFSFFTTFARSPETIDKAQGVFLFRNMIAINCWVSWTKVLKYTNDIPILNELTAALGRSAWDVFFFALIIGVIMWGFSEAFFVILGADIGSFQDLSSTMITVLRAMLSDIGVIDDLVDGTPDVYLGAILFLLYCVIMVFFLLTMFVAIISDYYLRVKEEMEREKFRGRPSMKEAWRALCCGCRQRRAASVVKVRPDNGGGVSNGTGQAYDESFDKEERTPPKVSAESSSQRDKRVDTNLDTLEKEMKAMRLLLKLKALQSR</sequence>
<dbReference type="Gene3D" id="1.10.287.70">
    <property type="match status" value="1"/>
</dbReference>
<feature type="transmembrane region" description="Helical" evidence="7">
    <location>
        <begin position="100"/>
        <end position="118"/>
    </location>
</feature>
<comment type="subcellular location">
    <subcellularLocation>
        <location evidence="1">Membrane</location>
        <topology evidence="1">Multi-pass membrane protein</topology>
    </subcellularLocation>
</comment>
<feature type="transmembrane region" description="Helical" evidence="7">
    <location>
        <begin position="601"/>
        <end position="622"/>
    </location>
</feature>
<keyword evidence="4 7" id="KW-1133">Transmembrane helix</keyword>
<evidence type="ECO:0000256" key="7">
    <source>
        <dbReference type="SAM" id="Phobius"/>
    </source>
</evidence>
<feature type="transmembrane region" description="Helical" evidence="7">
    <location>
        <begin position="560"/>
        <end position="581"/>
    </location>
</feature>
<feature type="compositionally biased region" description="Basic and acidic residues" evidence="6">
    <location>
        <begin position="842"/>
        <end position="851"/>
    </location>
</feature>
<comment type="similarity">
    <text evidence="2">Belongs to the polycystin family.</text>
</comment>
<feature type="region of interest" description="Disordered" evidence="6">
    <location>
        <begin position="807"/>
        <end position="851"/>
    </location>
</feature>